<dbReference type="OrthoDB" id="9993532at2759"/>
<evidence type="ECO:0000313" key="2">
    <source>
        <dbReference type="EMBL" id="KAF0888354.1"/>
    </source>
</evidence>
<feature type="compositionally biased region" description="Polar residues" evidence="1">
    <location>
        <begin position="8"/>
        <end position="23"/>
    </location>
</feature>
<reference evidence="2 3" key="1">
    <citation type="submission" date="2019-11" db="EMBL/GenBank/DDBJ databases">
        <title>Whole genome sequence of Oryza granulata.</title>
        <authorList>
            <person name="Li W."/>
        </authorList>
    </citation>
    <scope>NUCLEOTIDE SEQUENCE [LARGE SCALE GENOMIC DNA]</scope>
    <source>
        <strain evidence="3">cv. Menghai</strain>
        <tissue evidence="2">Leaf</tissue>
    </source>
</reference>
<sequence>MLPPSPLQPNYQFTIPSSGSSRTHGLGRSDLAVAQSDAGDNDDGEDEMTVFHFLNCAALTFGPHVVYYSATPL</sequence>
<evidence type="ECO:0000256" key="1">
    <source>
        <dbReference type="SAM" id="MobiDB-lite"/>
    </source>
</evidence>
<organism evidence="2 3">
    <name type="scientific">Oryza meyeriana var. granulata</name>
    <dbReference type="NCBI Taxonomy" id="110450"/>
    <lineage>
        <taxon>Eukaryota</taxon>
        <taxon>Viridiplantae</taxon>
        <taxon>Streptophyta</taxon>
        <taxon>Embryophyta</taxon>
        <taxon>Tracheophyta</taxon>
        <taxon>Spermatophyta</taxon>
        <taxon>Magnoliopsida</taxon>
        <taxon>Liliopsida</taxon>
        <taxon>Poales</taxon>
        <taxon>Poaceae</taxon>
        <taxon>BOP clade</taxon>
        <taxon>Oryzoideae</taxon>
        <taxon>Oryzeae</taxon>
        <taxon>Oryzinae</taxon>
        <taxon>Oryza</taxon>
        <taxon>Oryza meyeriana</taxon>
    </lineage>
</organism>
<dbReference type="Proteomes" id="UP000479710">
    <property type="component" value="Unassembled WGS sequence"/>
</dbReference>
<gene>
    <name evidence="2" type="ORF">E2562_014178</name>
</gene>
<keyword evidence="3" id="KW-1185">Reference proteome</keyword>
<protein>
    <submittedName>
        <fullName evidence="2">Uncharacterized protein</fullName>
    </submittedName>
</protein>
<evidence type="ECO:0000313" key="3">
    <source>
        <dbReference type="Proteomes" id="UP000479710"/>
    </source>
</evidence>
<comment type="caution">
    <text evidence="2">The sequence shown here is derived from an EMBL/GenBank/DDBJ whole genome shotgun (WGS) entry which is preliminary data.</text>
</comment>
<dbReference type="AlphaFoldDB" id="A0A6G1BKS8"/>
<dbReference type="EMBL" id="SPHZ02000012">
    <property type="protein sequence ID" value="KAF0888354.1"/>
    <property type="molecule type" value="Genomic_DNA"/>
</dbReference>
<accession>A0A6G1BKS8</accession>
<name>A0A6G1BKS8_9ORYZ</name>
<proteinExistence type="predicted"/>
<feature type="region of interest" description="Disordered" evidence="1">
    <location>
        <begin position="1"/>
        <end position="45"/>
    </location>
</feature>